<proteinExistence type="predicted"/>
<dbReference type="Pfam" id="PF11026">
    <property type="entry name" value="DUF2721"/>
    <property type="match status" value="1"/>
</dbReference>
<dbReference type="RefSeq" id="WP_013758349.1">
    <property type="nucleotide sequence ID" value="NC_015500.1"/>
</dbReference>
<dbReference type="EMBL" id="CP002696">
    <property type="protein sequence ID" value="AEE16642.1"/>
    <property type="molecule type" value="Genomic_DNA"/>
</dbReference>
<keyword evidence="1" id="KW-1133">Transmembrane helix</keyword>
<dbReference type="STRING" id="906968.Trebr_1214"/>
<organism evidence="2 3">
    <name type="scientific">Treponema brennaborense (strain DSM 12168 / CIP 105900 / DD5/3)</name>
    <dbReference type="NCBI Taxonomy" id="906968"/>
    <lineage>
        <taxon>Bacteria</taxon>
        <taxon>Pseudomonadati</taxon>
        <taxon>Spirochaetota</taxon>
        <taxon>Spirochaetia</taxon>
        <taxon>Spirochaetales</taxon>
        <taxon>Treponemataceae</taxon>
        <taxon>Treponema</taxon>
    </lineage>
</organism>
<keyword evidence="1" id="KW-0812">Transmembrane</keyword>
<sequence length="129" mass="14593">MEFTISTPALLFSAISLLMLAYTNRFLALASLIRQHIQLYESGKDENILKQIQNFKKRLNIIKYTQIFGVLSFLLCVISMFLIFLNMPTAAEIVFGASLIALFISLAVSLQEIFLSIGALNIEMNRLKK</sequence>
<feature type="transmembrane region" description="Helical" evidence="1">
    <location>
        <begin position="93"/>
        <end position="120"/>
    </location>
</feature>
<dbReference type="KEGG" id="tbe:Trebr_1214"/>
<protein>
    <recommendedName>
        <fullName evidence="4">II family cellulose-binding protein</fullName>
    </recommendedName>
</protein>
<dbReference type="OrthoDB" id="9813525at2"/>
<dbReference type="AlphaFoldDB" id="F4LLH8"/>
<keyword evidence="3" id="KW-1185">Reference proteome</keyword>
<evidence type="ECO:0000313" key="3">
    <source>
        <dbReference type="Proteomes" id="UP000006546"/>
    </source>
</evidence>
<dbReference type="HOGENOM" id="CLU_126543_0_0_12"/>
<gene>
    <name evidence="2" type="ordered locus">Trebr_1214</name>
</gene>
<keyword evidence="1" id="KW-0472">Membrane</keyword>
<accession>F4LLH8</accession>
<name>F4LLH8_TREBD</name>
<evidence type="ECO:0008006" key="4">
    <source>
        <dbReference type="Google" id="ProtNLM"/>
    </source>
</evidence>
<evidence type="ECO:0000313" key="2">
    <source>
        <dbReference type="EMBL" id="AEE16642.1"/>
    </source>
</evidence>
<dbReference type="Proteomes" id="UP000006546">
    <property type="component" value="Chromosome"/>
</dbReference>
<evidence type="ECO:0000256" key="1">
    <source>
        <dbReference type="SAM" id="Phobius"/>
    </source>
</evidence>
<reference evidence="3" key="1">
    <citation type="submission" date="2011-04" db="EMBL/GenBank/DDBJ databases">
        <title>The complete genome of Treponema brennaborense DSM 12168.</title>
        <authorList>
            <person name="Lucas S."/>
            <person name="Han J."/>
            <person name="Lapidus A."/>
            <person name="Bruce D."/>
            <person name="Goodwin L."/>
            <person name="Pitluck S."/>
            <person name="Peters L."/>
            <person name="Kyrpides N."/>
            <person name="Mavromatis K."/>
            <person name="Ivanova N."/>
            <person name="Mikhailova N."/>
            <person name="Pagani I."/>
            <person name="Teshima H."/>
            <person name="Detter J.C."/>
            <person name="Tapia R."/>
            <person name="Han C."/>
            <person name="Land M."/>
            <person name="Hauser L."/>
            <person name="Markowitz V."/>
            <person name="Cheng J.-F."/>
            <person name="Hugenholtz P."/>
            <person name="Woyke T."/>
            <person name="Wu D."/>
            <person name="Gronow S."/>
            <person name="Wellnitz S."/>
            <person name="Brambilla E."/>
            <person name="Klenk H.-P."/>
            <person name="Eisen J.A."/>
        </authorList>
    </citation>
    <scope>NUCLEOTIDE SEQUENCE [LARGE SCALE GENOMIC DNA]</scope>
    <source>
        <strain evidence="3">DSM 12168 / CIP 105900 / DD5/3</strain>
    </source>
</reference>
<feature type="transmembrane region" description="Helical" evidence="1">
    <location>
        <begin position="67"/>
        <end position="87"/>
    </location>
</feature>
<dbReference type="eggNOG" id="ENOG5032RP9">
    <property type="taxonomic scope" value="Bacteria"/>
</dbReference>
<dbReference type="InterPro" id="IPR021279">
    <property type="entry name" value="DUF2721"/>
</dbReference>
<feature type="transmembrane region" description="Helical" evidence="1">
    <location>
        <begin position="12"/>
        <end position="33"/>
    </location>
</feature>